<dbReference type="EMBL" id="QYUN01000002">
    <property type="protein sequence ID" value="RJG06548.1"/>
    <property type="molecule type" value="Genomic_DNA"/>
</dbReference>
<dbReference type="InterPro" id="IPR029058">
    <property type="entry name" value="AB_hydrolase_fold"/>
</dbReference>
<dbReference type="RefSeq" id="WP_119739222.1">
    <property type="nucleotide sequence ID" value="NZ_QYUN01000002.1"/>
</dbReference>
<reference evidence="1 2" key="1">
    <citation type="submission" date="2018-09" db="EMBL/GenBank/DDBJ databases">
        <authorList>
            <person name="Zhu H."/>
        </authorList>
    </citation>
    <scope>NUCLEOTIDE SEQUENCE [LARGE SCALE GENOMIC DNA]</scope>
    <source>
        <strain evidence="1 2">K2R10-39</strain>
    </source>
</reference>
<name>A0A418X275_9BURK</name>
<accession>A0A418X275</accession>
<sequence>MTAPMQKALVRIACDEVEVEGMLELPATPIGIVLFAHGSGSSRLSPRNNYVASILRGARMGTLLMDLLTPQEDQAYQTRFNIALLTLRLRTAAAWLRQHSDTRALPLGLFGASTGAAAALQLCAQPDVAIAAVVSRGGRPDMAGPQMLQQVRTPTLLIVGGLDEVVIGLNRDAFALLSCDKQIVIVPGATHLFEEPGKLEIVAGLAKDWFATRMGMPALHAADN</sequence>
<dbReference type="AlphaFoldDB" id="A0A418X275"/>
<keyword evidence="1" id="KW-0378">Hydrolase</keyword>
<dbReference type="PANTHER" id="PTHR13136:SF11">
    <property type="entry name" value="TESTIS-EXPRESSED PROTEIN 30"/>
    <property type="match status" value="1"/>
</dbReference>
<dbReference type="GO" id="GO:0016787">
    <property type="term" value="F:hydrolase activity"/>
    <property type="evidence" value="ECO:0007669"/>
    <property type="project" value="UniProtKB-KW"/>
</dbReference>
<evidence type="ECO:0000313" key="2">
    <source>
        <dbReference type="Proteomes" id="UP000285190"/>
    </source>
</evidence>
<evidence type="ECO:0000313" key="1">
    <source>
        <dbReference type="EMBL" id="RJG06548.1"/>
    </source>
</evidence>
<dbReference type="SUPFAM" id="SSF53474">
    <property type="entry name" value="alpha/beta-Hydrolases"/>
    <property type="match status" value="1"/>
</dbReference>
<protein>
    <submittedName>
        <fullName evidence="1">Alpha/beta hydrolase</fullName>
    </submittedName>
</protein>
<dbReference type="Gene3D" id="3.40.50.1820">
    <property type="entry name" value="alpha/beta hydrolase"/>
    <property type="match status" value="1"/>
</dbReference>
<gene>
    <name evidence="1" type="ORF">D3870_11480</name>
</gene>
<dbReference type="PANTHER" id="PTHR13136">
    <property type="entry name" value="TESTIS DEVELOPMENT PROTEIN PRTD"/>
    <property type="match status" value="1"/>
</dbReference>
<dbReference type="InterPro" id="IPR026555">
    <property type="entry name" value="NSL3/Tex30"/>
</dbReference>
<dbReference type="Proteomes" id="UP000285190">
    <property type="component" value="Unassembled WGS sequence"/>
</dbReference>
<dbReference type="OrthoDB" id="9810066at2"/>
<keyword evidence="2" id="KW-1185">Reference proteome</keyword>
<proteinExistence type="predicted"/>
<comment type="caution">
    <text evidence="1">The sequence shown here is derived from an EMBL/GenBank/DDBJ whole genome shotgun (WGS) entry which is preliminary data.</text>
</comment>
<organism evidence="1 2">
    <name type="scientific">Noviherbaspirillum cavernae</name>
    <dbReference type="NCBI Taxonomy" id="2320862"/>
    <lineage>
        <taxon>Bacteria</taxon>
        <taxon>Pseudomonadati</taxon>
        <taxon>Pseudomonadota</taxon>
        <taxon>Betaproteobacteria</taxon>
        <taxon>Burkholderiales</taxon>
        <taxon>Oxalobacteraceae</taxon>
        <taxon>Noviherbaspirillum</taxon>
    </lineage>
</organism>